<protein>
    <submittedName>
        <fullName evidence="1">Uncharacterized protein</fullName>
    </submittedName>
</protein>
<gene>
    <name evidence="1" type="ORF">L2Y54_08380</name>
</gene>
<evidence type="ECO:0000313" key="1">
    <source>
        <dbReference type="EMBL" id="UJS26041.1"/>
    </source>
</evidence>
<reference evidence="1" key="1">
    <citation type="journal article" date="2022" name="Microorganisms">
        <title>Two New Species of Filamentous Sulfur Bacteria of the Genus Thiothrix, Thiothrix winogradskyi sp. nov. and 'Candidatus Thiothrix sulfatifontis' sp. nov.</title>
        <authorList>
            <person name="Ravin N.V."/>
            <person name="Rossetti S."/>
            <person name="Beletsky A.V."/>
            <person name="Kadnikov V.V."/>
            <person name="Rudenko T.S."/>
            <person name="Smolyakov D.D."/>
            <person name="Moskvitina M.I."/>
            <person name="Gureeva M.V."/>
            <person name="Mardanov A.V."/>
            <person name="Grabovich M.Y."/>
        </authorList>
    </citation>
    <scope>NUCLEOTIDE SEQUENCE</scope>
    <source>
        <strain evidence="1">CT3</strain>
    </source>
</reference>
<accession>A0ABY3T2I5</accession>
<evidence type="ECO:0000313" key="2">
    <source>
        <dbReference type="Proteomes" id="UP001054801"/>
    </source>
</evidence>
<dbReference type="Proteomes" id="UP001054801">
    <property type="component" value="Chromosome"/>
</dbReference>
<sequence>MSALYRLWITGVLDGTVKSSEGAFADFVNAHIDSKRAGLNKAKLAIIWDKFGQRGVAEGKLIINPEYTPGNRKTKYLKA</sequence>
<organism evidence="1 2">
    <name type="scientific">Thiothrix winogradskyi</name>
    <dbReference type="NCBI Taxonomy" id="96472"/>
    <lineage>
        <taxon>Bacteria</taxon>
        <taxon>Pseudomonadati</taxon>
        <taxon>Pseudomonadota</taxon>
        <taxon>Gammaproteobacteria</taxon>
        <taxon>Thiotrichales</taxon>
        <taxon>Thiotrichaceae</taxon>
        <taxon>Thiothrix</taxon>
    </lineage>
</organism>
<keyword evidence="2" id="KW-1185">Reference proteome</keyword>
<name>A0ABY3T2I5_9GAMM</name>
<proteinExistence type="predicted"/>
<dbReference type="EMBL" id="CP091244">
    <property type="protein sequence ID" value="UJS26041.1"/>
    <property type="molecule type" value="Genomic_DNA"/>
</dbReference>